<dbReference type="AlphaFoldDB" id="A0AAU0MVD9"/>
<evidence type="ECO:0000313" key="4">
    <source>
        <dbReference type="Proteomes" id="UP001302477"/>
    </source>
</evidence>
<dbReference type="Pfam" id="PF22119">
    <property type="entry name" value="GST_C_8"/>
    <property type="match status" value="1"/>
</dbReference>
<evidence type="ECO:0000259" key="1">
    <source>
        <dbReference type="PROSITE" id="PS50404"/>
    </source>
</evidence>
<dbReference type="PANTHER" id="PTHR11571:SF263">
    <property type="entry name" value="GLUTATHIONE S-TRANSFERASE"/>
    <property type="match status" value="1"/>
</dbReference>
<feature type="domain" description="GST N-terminal" evidence="1">
    <location>
        <begin position="2"/>
        <end position="82"/>
    </location>
</feature>
<dbReference type="KEGG" id="mpaf:R5R33_11765"/>
<evidence type="ECO:0000313" key="3">
    <source>
        <dbReference type="EMBL" id="WOX04417.1"/>
    </source>
</evidence>
<dbReference type="PANTHER" id="PTHR11571">
    <property type="entry name" value="GLUTATHIONE S-TRANSFERASE"/>
    <property type="match status" value="1"/>
</dbReference>
<dbReference type="InterPro" id="IPR036282">
    <property type="entry name" value="Glutathione-S-Trfase_C_sf"/>
</dbReference>
<proteinExistence type="predicted"/>
<dbReference type="GO" id="GO:0006749">
    <property type="term" value="P:glutathione metabolic process"/>
    <property type="evidence" value="ECO:0007669"/>
    <property type="project" value="TreeGrafter"/>
</dbReference>
<dbReference type="EMBL" id="CP137555">
    <property type="protein sequence ID" value="WOX04417.1"/>
    <property type="molecule type" value="Genomic_DNA"/>
</dbReference>
<accession>A0AAU0MVD9</accession>
<dbReference type="SUPFAM" id="SSF52833">
    <property type="entry name" value="Thioredoxin-like"/>
    <property type="match status" value="1"/>
</dbReference>
<dbReference type="InterPro" id="IPR050213">
    <property type="entry name" value="GST_superfamily"/>
</dbReference>
<organism evidence="3 4">
    <name type="scientific">Microbulbifer pacificus</name>
    <dbReference type="NCBI Taxonomy" id="407164"/>
    <lineage>
        <taxon>Bacteria</taxon>
        <taxon>Pseudomonadati</taxon>
        <taxon>Pseudomonadota</taxon>
        <taxon>Gammaproteobacteria</taxon>
        <taxon>Cellvibrionales</taxon>
        <taxon>Microbulbiferaceae</taxon>
        <taxon>Microbulbifer</taxon>
    </lineage>
</organism>
<dbReference type="PROSITE" id="PS50405">
    <property type="entry name" value="GST_CTER"/>
    <property type="match status" value="1"/>
</dbReference>
<gene>
    <name evidence="3" type="ORF">R5R33_11765</name>
</gene>
<dbReference type="InterPro" id="IPR004045">
    <property type="entry name" value="Glutathione_S-Trfase_N"/>
</dbReference>
<dbReference type="SUPFAM" id="SSF47616">
    <property type="entry name" value="GST C-terminal domain-like"/>
    <property type="match status" value="1"/>
</dbReference>
<evidence type="ECO:0000259" key="2">
    <source>
        <dbReference type="PROSITE" id="PS50405"/>
    </source>
</evidence>
<dbReference type="PROSITE" id="PS50404">
    <property type="entry name" value="GST_NTER"/>
    <property type="match status" value="1"/>
</dbReference>
<protein>
    <submittedName>
        <fullName evidence="3">Glutathione S-transferase family protein</fullName>
    </submittedName>
</protein>
<feature type="domain" description="GST C-terminal" evidence="2">
    <location>
        <begin position="84"/>
        <end position="213"/>
    </location>
</feature>
<dbReference type="Proteomes" id="UP001302477">
    <property type="component" value="Chromosome"/>
</dbReference>
<dbReference type="Gene3D" id="3.40.30.10">
    <property type="entry name" value="Glutaredoxin"/>
    <property type="match status" value="1"/>
</dbReference>
<dbReference type="InterPro" id="IPR036249">
    <property type="entry name" value="Thioredoxin-like_sf"/>
</dbReference>
<dbReference type="RefSeq" id="WP_318952896.1">
    <property type="nucleotide sequence ID" value="NZ_CP137555.1"/>
</dbReference>
<dbReference type="InterPro" id="IPR054761">
    <property type="entry name" value="GST_C_proteobact"/>
</dbReference>
<sequence length="230" mass="26487">MLDYKLYYWDLPFRGVFIEMFLADVGASYALHDASEIYPERSLKIENPGMAPPYLYDWKSKKYFAQLPAIMMHLAREYDYLPKRAETHTLALKILLDCNDVLLEITNYHGMVMWNKNSWDEFRNGRLADWMEIFEKTGLEHGLKAGGGYLLGTTISVADIATAALFGTMVYAFPVLEEDLQENAPHIAQLVKHVEARKPIQAMLERRRVVWERGYCGGQIESSLRKVLGQ</sequence>
<name>A0AAU0MVD9_9GAMM</name>
<keyword evidence="4" id="KW-1185">Reference proteome</keyword>
<dbReference type="InterPro" id="IPR010987">
    <property type="entry name" value="Glutathione-S-Trfase_C-like"/>
</dbReference>
<dbReference type="Gene3D" id="1.20.1050.10">
    <property type="match status" value="1"/>
</dbReference>
<dbReference type="GO" id="GO:0004364">
    <property type="term" value="F:glutathione transferase activity"/>
    <property type="evidence" value="ECO:0007669"/>
    <property type="project" value="TreeGrafter"/>
</dbReference>
<reference evidence="3 4" key="1">
    <citation type="submission" date="2023-10" db="EMBL/GenBank/DDBJ databases">
        <title>Description of Microbulbifer bruguierae sp. nov., isolated from the sediments of mangrove plant Bruguiera sexangula and comparative genomic analyses of the genus Microbulbifer.</title>
        <authorList>
            <person name="Long M."/>
        </authorList>
    </citation>
    <scope>NUCLEOTIDE SEQUENCE [LARGE SCALE GENOMIC DNA]</scope>
    <source>
        <strain evidence="3 4">SPO729</strain>
    </source>
</reference>